<name>A0A8E2EVS2_9PEZI</name>
<feature type="region of interest" description="Disordered" evidence="1">
    <location>
        <begin position="162"/>
        <end position="237"/>
    </location>
</feature>
<organism evidence="2 3">
    <name type="scientific">Glonium stellatum</name>
    <dbReference type="NCBI Taxonomy" id="574774"/>
    <lineage>
        <taxon>Eukaryota</taxon>
        <taxon>Fungi</taxon>
        <taxon>Dikarya</taxon>
        <taxon>Ascomycota</taxon>
        <taxon>Pezizomycotina</taxon>
        <taxon>Dothideomycetes</taxon>
        <taxon>Pleosporomycetidae</taxon>
        <taxon>Gloniales</taxon>
        <taxon>Gloniaceae</taxon>
        <taxon>Glonium</taxon>
    </lineage>
</organism>
<dbReference type="EMBL" id="KV750215">
    <property type="protein sequence ID" value="OCL05754.1"/>
    <property type="molecule type" value="Genomic_DNA"/>
</dbReference>
<feature type="compositionally biased region" description="Basic and acidic residues" evidence="1">
    <location>
        <begin position="210"/>
        <end position="219"/>
    </location>
</feature>
<feature type="region of interest" description="Disordered" evidence="1">
    <location>
        <begin position="28"/>
        <end position="89"/>
    </location>
</feature>
<feature type="compositionally biased region" description="Basic and acidic residues" evidence="1">
    <location>
        <begin position="187"/>
        <end position="199"/>
    </location>
</feature>
<feature type="compositionally biased region" description="Low complexity" evidence="1">
    <location>
        <begin position="162"/>
        <end position="171"/>
    </location>
</feature>
<protein>
    <submittedName>
        <fullName evidence="2">Uncharacterized protein</fullName>
    </submittedName>
</protein>
<evidence type="ECO:0000256" key="1">
    <source>
        <dbReference type="SAM" id="MobiDB-lite"/>
    </source>
</evidence>
<evidence type="ECO:0000313" key="3">
    <source>
        <dbReference type="Proteomes" id="UP000250140"/>
    </source>
</evidence>
<feature type="compositionally biased region" description="Basic and acidic residues" evidence="1">
    <location>
        <begin position="64"/>
        <end position="77"/>
    </location>
</feature>
<dbReference type="AlphaFoldDB" id="A0A8E2EVS2"/>
<sequence length="237" mass="25721">MSSTLTSGAVIQSLDAVSLSKHAVIVDDHRDNTSTAKDGQDASHSPGDGPLTEDHPNDISTTSDGRDTDHSLRDPSKDGSAPGYRSPLTQEDTDFCAAVLFCKQFLEMGRTQGSRSQESNPLLGRISGFWKTNAPQADLDHNPQITAVDDISIARSNNQSALTTANSSASAKEGLPRSPQSSDIIEEYSKHTQHGGDRYKPRREKAPKRVLSEVRRTTGELRPLPMPELQSANWNSI</sequence>
<gene>
    <name evidence="2" type="ORF">AOQ84DRAFT_91415</name>
</gene>
<reference evidence="2 3" key="1">
    <citation type="journal article" date="2016" name="Nat. Commun.">
        <title>Ectomycorrhizal ecology is imprinted in the genome of the dominant symbiotic fungus Cenococcum geophilum.</title>
        <authorList>
            <consortium name="DOE Joint Genome Institute"/>
            <person name="Peter M."/>
            <person name="Kohler A."/>
            <person name="Ohm R.A."/>
            <person name="Kuo A."/>
            <person name="Krutzmann J."/>
            <person name="Morin E."/>
            <person name="Arend M."/>
            <person name="Barry K.W."/>
            <person name="Binder M."/>
            <person name="Choi C."/>
            <person name="Clum A."/>
            <person name="Copeland A."/>
            <person name="Grisel N."/>
            <person name="Haridas S."/>
            <person name="Kipfer T."/>
            <person name="LaButti K."/>
            <person name="Lindquist E."/>
            <person name="Lipzen A."/>
            <person name="Maire R."/>
            <person name="Meier B."/>
            <person name="Mihaltcheva S."/>
            <person name="Molinier V."/>
            <person name="Murat C."/>
            <person name="Poggeler S."/>
            <person name="Quandt C.A."/>
            <person name="Sperisen C."/>
            <person name="Tritt A."/>
            <person name="Tisserant E."/>
            <person name="Crous P.W."/>
            <person name="Henrissat B."/>
            <person name="Nehls U."/>
            <person name="Egli S."/>
            <person name="Spatafora J.W."/>
            <person name="Grigoriev I.V."/>
            <person name="Martin F.M."/>
        </authorList>
    </citation>
    <scope>NUCLEOTIDE SEQUENCE [LARGE SCALE GENOMIC DNA]</scope>
    <source>
        <strain evidence="2 3">CBS 207.34</strain>
    </source>
</reference>
<dbReference type="OrthoDB" id="10376292at2759"/>
<proteinExistence type="predicted"/>
<dbReference type="Proteomes" id="UP000250140">
    <property type="component" value="Unassembled WGS sequence"/>
</dbReference>
<accession>A0A8E2EVS2</accession>
<evidence type="ECO:0000313" key="2">
    <source>
        <dbReference type="EMBL" id="OCL05754.1"/>
    </source>
</evidence>
<keyword evidence="3" id="KW-1185">Reference proteome</keyword>